<evidence type="ECO:0000313" key="10">
    <source>
        <dbReference type="Proteomes" id="UP000325313"/>
    </source>
</evidence>
<accession>A0A5B0RIG7</accession>
<dbReference type="OrthoDB" id="5982228at2759"/>
<proteinExistence type="predicted"/>
<evidence type="ECO:0000313" key="9">
    <source>
        <dbReference type="Proteomes" id="UP000324748"/>
    </source>
</evidence>
<keyword evidence="9" id="KW-1185">Reference proteome</keyword>
<dbReference type="InterPro" id="IPR050598">
    <property type="entry name" value="AminoAcid_Transporter"/>
</dbReference>
<feature type="transmembrane region" description="Helical" evidence="6">
    <location>
        <begin position="399"/>
        <end position="420"/>
    </location>
</feature>
<sequence length="623" mass="67926">MNEDDQLAESRNQHPGQEEEESARNERATGDSSETDSEDDILVYSDRPLHPRPGEADDEEHSSTIGLLRKEPSVSSTSSRSPAGRLRAASTGERSFIFSSNLLPLTHSFETVRHSLPSLNSTSAIALVVSSQIGSGIFSSPGILSQNCGSPGASLIVWLLAGILAWTGASCFAELGAAIPVNGGAQAYLNHSFGGWASYLFIWTNLVALKPGSAAIISIVGSEYLCRILYHTAFKASPSESAKAIPTIVTKLVAIVILLTISAINGLFVKAGKHVPIVLTIIKLLSLLAIIIMALVRLANHQQSANFLPDQVFKNSSTSSSDLASALYSGLWAFDGWDSGNYIAGELKRASKTLPIVIHSSMGIVLSLMILTNWSYLIVLPMEVVTQSNTIGLEFGRVIFGPIGSFIFSLIVAFACFGALNSSVFTTSRLVSVAAEERYIPKVFSNINQKTLTPLNALGLNAFLTIIMISFGDFKSLVGFYGTCAWTFYLLTVGSLLLLRVREPDLERPYQTWLINPITFSTVASFLLLMPIFSAPIQSLAAFGFIISGLPFYYLTTNKELRQLGFSKLKLFDFNSYRRERGRDDPRNSFKALQSHDEDDQDQEQQQQQQDQHGRQTLNCPGP</sequence>
<comment type="caution">
    <text evidence="8">The sequence shown here is derived from an EMBL/GenBank/DDBJ whole genome shotgun (WGS) entry which is preliminary data.</text>
</comment>
<keyword evidence="4 6" id="KW-0472">Membrane</keyword>
<evidence type="ECO:0000256" key="6">
    <source>
        <dbReference type="SAM" id="Phobius"/>
    </source>
</evidence>
<feature type="transmembrane region" description="Helical" evidence="6">
    <location>
        <begin position="275"/>
        <end position="296"/>
    </location>
</feature>
<protein>
    <recommendedName>
        <fullName evidence="11">Amino acid permease/ SLC12A domain-containing protein</fullName>
    </recommendedName>
</protein>
<dbReference type="Gene3D" id="1.20.1740.10">
    <property type="entry name" value="Amino acid/polyamine transporter I"/>
    <property type="match status" value="1"/>
</dbReference>
<dbReference type="Proteomes" id="UP000325313">
    <property type="component" value="Unassembled WGS sequence"/>
</dbReference>
<dbReference type="PANTHER" id="PTHR11785">
    <property type="entry name" value="AMINO ACID TRANSPORTER"/>
    <property type="match status" value="1"/>
</dbReference>
<feature type="region of interest" description="Disordered" evidence="5">
    <location>
        <begin position="1"/>
        <end position="87"/>
    </location>
</feature>
<feature type="transmembrane region" description="Helical" evidence="6">
    <location>
        <begin position="539"/>
        <end position="556"/>
    </location>
</feature>
<dbReference type="Proteomes" id="UP000324748">
    <property type="component" value="Unassembled WGS sequence"/>
</dbReference>
<evidence type="ECO:0000256" key="3">
    <source>
        <dbReference type="ARBA" id="ARBA00022989"/>
    </source>
</evidence>
<evidence type="ECO:0000256" key="2">
    <source>
        <dbReference type="ARBA" id="ARBA00022692"/>
    </source>
</evidence>
<feature type="transmembrane region" description="Helical" evidence="6">
    <location>
        <begin position="513"/>
        <end position="533"/>
    </location>
</feature>
<dbReference type="PANTHER" id="PTHR11785:SF512">
    <property type="entry name" value="SOBREMESA, ISOFORM B"/>
    <property type="match status" value="1"/>
</dbReference>
<feature type="transmembrane region" description="Helical" evidence="6">
    <location>
        <begin position="356"/>
        <end position="379"/>
    </location>
</feature>
<dbReference type="Pfam" id="PF13520">
    <property type="entry name" value="AA_permease_2"/>
    <property type="match status" value="1"/>
</dbReference>
<feature type="transmembrane region" description="Helical" evidence="6">
    <location>
        <begin position="452"/>
        <end position="472"/>
    </location>
</feature>
<evidence type="ECO:0008006" key="11">
    <source>
        <dbReference type="Google" id="ProtNLM"/>
    </source>
</evidence>
<evidence type="ECO:0000313" key="7">
    <source>
        <dbReference type="EMBL" id="KAA1091061.1"/>
    </source>
</evidence>
<organism evidence="8 10">
    <name type="scientific">Puccinia graminis f. sp. tritici</name>
    <dbReference type="NCBI Taxonomy" id="56615"/>
    <lineage>
        <taxon>Eukaryota</taxon>
        <taxon>Fungi</taxon>
        <taxon>Dikarya</taxon>
        <taxon>Basidiomycota</taxon>
        <taxon>Pucciniomycotina</taxon>
        <taxon>Pucciniomycetes</taxon>
        <taxon>Pucciniales</taxon>
        <taxon>Pucciniaceae</taxon>
        <taxon>Puccinia</taxon>
    </lineage>
</organism>
<comment type="subcellular location">
    <subcellularLocation>
        <location evidence="1">Membrane</location>
        <topology evidence="1">Multi-pass membrane protein</topology>
    </subcellularLocation>
</comment>
<dbReference type="AlphaFoldDB" id="A0A5B0RIG7"/>
<feature type="region of interest" description="Disordered" evidence="5">
    <location>
        <begin position="581"/>
        <end position="623"/>
    </location>
</feature>
<feature type="transmembrane region" description="Helical" evidence="6">
    <location>
        <begin position="155"/>
        <end position="175"/>
    </location>
</feature>
<reference evidence="9 10" key="1">
    <citation type="submission" date="2019-05" db="EMBL/GenBank/DDBJ databases">
        <title>Emergence of the Ug99 lineage of the wheat stem rust pathogen through somatic hybridization.</title>
        <authorList>
            <person name="Li F."/>
            <person name="Upadhyaya N.M."/>
            <person name="Sperschneider J."/>
            <person name="Matny O."/>
            <person name="Nguyen-Phuc H."/>
            <person name="Mago R."/>
            <person name="Raley C."/>
            <person name="Miller M.E."/>
            <person name="Silverstein K.A.T."/>
            <person name="Henningsen E."/>
            <person name="Hirsch C.D."/>
            <person name="Visser B."/>
            <person name="Pretorius Z.A."/>
            <person name="Steffenson B.J."/>
            <person name="Schwessinger B."/>
            <person name="Dodds P.N."/>
            <person name="Figueroa M."/>
        </authorList>
    </citation>
    <scope>NUCLEOTIDE SEQUENCE [LARGE SCALE GENOMIC DNA]</scope>
    <source>
        <strain evidence="7">21-0</strain>
        <strain evidence="8 10">Ug99</strain>
    </source>
</reference>
<dbReference type="GO" id="GO:0015179">
    <property type="term" value="F:L-amino acid transmembrane transporter activity"/>
    <property type="evidence" value="ECO:0007669"/>
    <property type="project" value="TreeGrafter"/>
</dbReference>
<dbReference type="FunFam" id="1.20.1740.10:FF:000042">
    <property type="entry name" value="Similar to amino acid transporter"/>
    <property type="match status" value="1"/>
</dbReference>
<feature type="transmembrane region" description="Helical" evidence="6">
    <location>
        <begin position="251"/>
        <end position="269"/>
    </location>
</feature>
<dbReference type="InterPro" id="IPR002293">
    <property type="entry name" value="AA/rel_permease1"/>
</dbReference>
<name>A0A5B0RIG7_PUCGR</name>
<evidence type="ECO:0000256" key="4">
    <source>
        <dbReference type="ARBA" id="ARBA00023136"/>
    </source>
</evidence>
<dbReference type="EMBL" id="VDEP01000178">
    <property type="protein sequence ID" value="KAA1125447.1"/>
    <property type="molecule type" value="Genomic_DNA"/>
</dbReference>
<dbReference type="EMBL" id="VSWC01000092">
    <property type="protein sequence ID" value="KAA1091061.1"/>
    <property type="molecule type" value="Genomic_DNA"/>
</dbReference>
<evidence type="ECO:0000256" key="5">
    <source>
        <dbReference type="SAM" id="MobiDB-lite"/>
    </source>
</evidence>
<keyword evidence="2 6" id="KW-0812">Transmembrane</keyword>
<gene>
    <name evidence="7" type="ORF">PGT21_022357</name>
    <name evidence="8" type="ORF">PGTUg99_015343</name>
</gene>
<evidence type="ECO:0000256" key="1">
    <source>
        <dbReference type="ARBA" id="ARBA00004141"/>
    </source>
</evidence>
<dbReference type="GO" id="GO:0016020">
    <property type="term" value="C:membrane"/>
    <property type="evidence" value="ECO:0007669"/>
    <property type="project" value="UniProtKB-SubCell"/>
</dbReference>
<evidence type="ECO:0000313" key="8">
    <source>
        <dbReference type="EMBL" id="KAA1125447.1"/>
    </source>
</evidence>
<keyword evidence="3 6" id="KW-1133">Transmembrane helix</keyword>
<feature type="transmembrane region" description="Helical" evidence="6">
    <location>
        <begin position="478"/>
        <end position="501"/>
    </location>
</feature>